<keyword evidence="1" id="KW-0732">Signal</keyword>
<evidence type="ECO:0008006" key="4">
    <source>
        <dbReference type="Google" id="ProtNLM"/>
    </source>
</evidence>
<dbReference type="OrthoDB" id="644207at2"/>
<reference evidence="2 3" key="1">
    <citation type="submission" date="2018-07" db="EMBL/GenBank/DDBJ databases">
        <title>Genome sequencing of Runella.</title>
        <authorList>
            <person name="Baek M.-G."/>
            <person name="Yi H."/>
        </authorList>
    </citation>
    <scope>NUCLEOTIDE SEQUENCE [LARGE SCALE GENOMIC DNA]</scope>
    <source>
        <strain evidence="2 3">HYN0085</strain>
    </source>
</reference>
<proteinExistence type="predicted"/>
<dbReference type="Proteomes" id="UP000251993">
    <property type="component" value="Chromosome"/>
</dbReference>
<name>A0A344TFH8_9BACT</name>
<feature type="signal peptide" evidence="1">
    <location>
        <begin position="1"/>
        <end position="22"/>
    </location>
</feature>
<protein>
    <recommendedName>
        <fullName evidence="4">DUF4402 domain-containing protein</fullName>
    </recommendedName>
</protein>
<keyword evidence="3" id="KW-1185">Reference proteome</keyword>
<evidence type="ECO:0000313" key="3">
    <source>
        <dbReference type="Proteomes" id="UP000251993"/>
    </source>
</evidence>
<sequence length="218" mass="23120">MKKLNFFFIIFCFWGICGNLSAQNSTILPSSLQLPNVATLGSCTASQKGQLVLLTTDNKTYYCNGSAWQALLTGVNPWSVNGTHIYNNNSGNVGIGIQSPTQKLDIVGNIKLTGEVNATPTGTYNLVPIAVASVQDNGILLTGTSNIGTIETVSAGYKRITITGQTLSIGANSVVGSVFSAFPAFVSFLIIDGKLEIKTYNSSGTLQNAPFSFTIYKE</sequence>
<feature type="chain" id="PRO_5016632894" description="DUF4402 domain-containing protein" evidence="1">
    <location>
        <begin position="23"/>
        <end position="218"/>
    </location>
</feature>
<evidence type="ECO:0000256" key="1">
    <source>
        <dbReference type="SAM" id="SignalP"/>
    </source>
</evidence>
<dbReference type="RefSeq" id="WP_114066185.1">
    <property type="nucleotide sequence ID" value="NZ_CP030850.1"/>
</dbReference>
<accession>A0A344TFH8</accession>
<organism evidence="2 3">
    <name type="scientific">Runella rosea</name>
    <dbReference type="NCBI Taxonomy" id="2259595"/>
    <lineage>
        <taxon>Bacteria</taxon>
        <taxon>Pseudomonadati</taxon>
        <taxon>Bacteroidota</taxon>
        <taxon>Cytophagia</taxon>
        <taxon>Cytophagales</taxon>
        <taxon>Spirosomataceae</taxon>
        <taxon>Runella</taxon>
    </lineage>
</organism>
<dbReference type="AlphaFoldDB" id="A0A344TFH8"/>
<dbReference type="EMBL" id="CP030850">
    <property type="protein sequence ID" value="AXE17399.1"/>
    <property type="molecule type" value="Genomic_DNA"/>
</dbReference>
<dbReference type="KEGG" id="run:DR864_06465"/>
<evidence type="ECO:0000313" key="2">
    <source>
        <dbReference type="EMBL" id="AXE17399.1"/>
    </source>
</evidence>
<gene>
    <name evidence="2" type="ORF">DR864_06465</name>
</gene>